<dbReference type="InterPro" id="IPR029058">
    <property type="entry name" value="AB_hydrolase_fold"/>
</dbReference>
<dbReference type="InterPro" id="IPR005152">
    <property type="entry name" value="Lipase_secreted"/>
</dbReference>
<dbReference type="PANTHER" id="PTHR34853">
    <property type="match status" value="1"/>
</dbReference>
<organism evidence="2 3">
    <name type="scientific">Acinetobacter bouvetii</name>
    <dbReference type="NCBI Taxonomy" id="202951"/>
    <lineage>
        <taxon>Bacteria</taxon>
        <taxon>Pseudomonadati</taxon>
        <taxon>Pseudomonadota</taxon>
        <taxon>Gammaproteobacteria</taxon>
        <taxon>Moraxellales</taxon>
        <taxon>Moraxellaceae</taxon>
        <taxon>Acinetobacter</taxon>
    </lineage>
</organism>
<dbReference type="GO" id="GO:0016042">
    <property type="term" value="P:lipid catabolic process"/>
    <property type="evidence" value="ECO:0007669"/>
    <property type="project" value="InterPro"/>
</dbReference>
<keyword evidence="2" id="KW-0378">Hydrolase</keyword>
<dbReference type="GO" id="GO:0004806">
    <property type="term" value="F:triacylglycerol lipase activity"/>
    <property type="evidence" value="ECO:0007669"/>
    <property type="project" value="InterPro"/>
</dbReference>
<sequence>MKKHVLTMLISSAFLLTACGSGDGGDSTYVVDDGIPKNNIVNPVVRVESYTDIDSDVNTDLDAVSASKSLMTYKMLGVDGTEVDATTLVFTPKTVAPANGWPIVVWAHGTTGVADKCAPSALGLGQTAELIEELLDEGYVVVAPNYEGLGSAGNHPFLNLKSEAFSITDAVVAARKYLKGQLGKNVSDQWVSIGHSQGGHAVLGAAQYASRAQLNYKGTVAIAPASNLAFILTAGEVKASTLPLAQQIPTLAQLDTYTALIVAGMQGYKSSVTYNEVFKNDTALIAPIAETECASDVADYLGGSMYAYATDPQKGKGSLSGYGRTQSGFMTLPVINTFLQTSSQPGLAKLNQKVFIYQGLADTTVPYQATDILVQSMKANGTSASDIQYTTNAIWDHGTVYTQNYASFVGNIDSLLK</sequence>
<dbReference type="PROSITE" id="PS51257">
    <property type="entry name" value="PROKAR_LIPOPROTEIN"/>
    <property type="match status" value="1"/>
</dbReference>
<dbReference type="RefSeq" id="WP_130148638.1">
    <property type="nucleotide sequence ID" value="NZ_SGSU01000029.1"/>
</dbReference>
<accession>A0A4V2DNR7</accession>
<dbReference type="Pfam" id="PF03583">
    <property type="entry name" value="LIP"/>
    <property type="match status" value="1"/>
</dbReference>
<feature type="chain" id="PRO_5020516740" evidence="1">
    <location>
        <begin position="19"/>
        <end position="417"/>
    </location>
</feature>
<dbReference type="SUPFAM" id="SSF53474">
    <property type="entry name" value="alpha/beta-Hydrolases"/>
    <property type="match status" value="1"/>
</dbReference>
<reference evidence="2 3" key="1">
    <citation type="submission" date="2019-02" db="EMBL/GenBank/DDBJ databases">
        <title>The Batch Genome Submission of Acinetobacter spp. strains.</title>
        <authorList>
            <person name="Qin J."/>
            <person name="Hu Y."/>
            <person name="Ye H."/>
            <person name="Wei L."/>
            <person name="Feng Y."/>
            <person name="Zong Z."/>
        </authorList>
    </citation>
    <scope>NUCLEOTIDE SEQUENCE [LARGE SCALE GENOMIC DNA]</scope>
    <source>
        <strain evidence="2 3">WCHABo060081</strain>
    </source>
</reference>
<dbReference type="PIRSF" id="PIRSF029171">
    <property type="entry name" value="Esterase_LipA"/>
    <property type="match status" value="1"/>
</dbReference>
<evidence type="ECO:0000313" key="2">
    <source>
        <dbReference type="EMBL" id="RZG64031.1"/>
    </source>
</evidence>
<dbReference type="Gene3D" id="3.40.50.1820">
    <property type="entry name" value="alpha/beta hydrolase"/>
    <property type="match status" value="2"/>
</dbReference>
<feature type="signal peptide" evidence="1">
    <location>
        <begin position="1"/>
        <end position="18"/>
    </location>
</feature>
<keyword evidence="1" id="KW-0732">Signal</keyword>
<dbReference type="AlphaFoldDB" id="A0A4V2DNR7"/>
<dbReference type="Proteomes" id="UP000293483">
    <property type="component" value="Unassembled WGS sequence"/>
</dbReference>
<comment type="caution">
    <text evidence="2">The sequence shown here is derived from an EMBL/GenBank/DDBJ whole genome shotgun (WGS) entry which is preliminary data.</text>
</comment>
<evidence type="ECO:0000256" key="1">
    <source>
        <dbReference type="SAM" id="SignalP"/>
    </source>
</evidence>
<evidence type="ECO:0000313" key="3">
    <source>
        <dbReference type="Proteomes" id="UP000293483"/>
    </source>
</evidence>
<name>A0A4V2DNR7_9GAMM</name>
<dbReference type="EMBL" id="SGSU01000029">
    <property type="protein sequence ID" value="RZG64031.1"/>
    <property type="molecule type" value="Genomic_DNA"/>
</dbReference>
<dbReference type="PANTHER" id="PTHR34853:SF1">
    <property type="entry name" value="LIPASE 5"/>
    <property type="match status" value="1"/>
</dbReference>
<gene>
    <name evidence="2" type="ORF">EXE25_17920</name>
</gene>
<proteinExistence type="predicted"/>
<protein>
    <submittedName>
        <fullName evidence="2">Alpha/beta fold hydrolase</fullName>
    </submittedName>
</protein>